<keyword evidence="3" id="KW-0233">DNA recombination</keyword>
<organism evidence="7 8">
    <name type="scientific">Rubrobacter xylanophilus</name>
    <dbReference type="NCBI Taxonomy" id="49319"/>
    <lineage>
        <taxon>Bacteria</taxon>
        <taxon>Bacillati</taxon>
        <taxon>Actinomycetota</taxon>
        <taxon>Rubrobacteria</taxon>
        <taxon>Rubrobacterales</taxon>
        <taxon>Rubrobacteraceae</taxon>
        <taxon>Rubrobacter</taxon>
    </lineage>
</organism>
<dbReference type="InterPro" id="IPR011010">
    <property type="entry name" value="DNA_brk_join_enz"/>
</dbReference>
<dbReference type="CDD" id="cd01189">
    <property type="entry name" value="INT_ICEBs1_C_like"/>
    <property type="match status" value="1"/>
</dbReference>
<dbReference type="AlphaFoldDB" id="A0A510HKF9"/>
<name>A0A510HKF9_9ACTN</name>
<dbReference type="SUPFAM" id="SSF56349">
    <property type="entry name" value="DNA breaking-rejoining enzymes"/>
    <property type="match status" value="1"/>
</dbReference>
<dbReference type="GO" id="GO:0006310">
    <property type="term" value="P:DNA recombination"/>
    <property type="evidence" value="ECO:0007669"/>
    <property type="project" value="UniProtKB-KW"/>
</dbReference>
<keyword evidence="8" id="KW-1185">Reference proteome</keyword>
<dbReference type="RefSeq" id="WP_143527135.1">
    <property type="nucleotide sequence ID" value="NZ_AP019791.1"/>
</dbReference>
<dbReference type="OrthoDB" id="4326943at2"/>
<dbReference type="InterPro" id="IPR002104">
    <property type="entry name" value="Integrase_catalytic"/>
</dbReference>
<dbReference type="PANTHER" id="PTHR30349">
    <property type="entry name" value="PHAGE INTEGRASE-RELATED"/>
    <property type="match status" value="1"/>
</dbReference>
<accession>A0A510HKF9</accession>
<dbReference type="PROSITE" id="PS51898">
    <property type="entry name" value="TYR_RECOMBINASE"/>
    <property type="match status" value="1"/>
</dbReference>
<gene>
    <name evidence="7" type="ORF">RxyAA322_09370</name>
</gene>
<evidence type="ECO:0000256" key="1">
    <source>
        <dbReference type="ARBA" id="ARBA00022908"/>
    </source>
</evidence>
<dbReference type="InterPro" id="IPR004107">
    <property type="entry name" value="Integrase_SAM-like_N"/>
</dbReference>
<dbReference type="InterPro" id="IPR050090">
    <property type="entry name" value="Tyrosine_recombinase_XerCD"/>
</dbReference>
<dbReference type="Proteomes" id="UP000318065">
    <property type="component" value="Chromosome"/>
</dbReference>
<dbReference type="PROSITE" id="PS51900">
    <property type="entry name" value="CB"/>
    <property type="match status" value="1"/>
</dbReference>
<keyword evidence="1" id="KW-0229">DNA integration</keyword>
<feature type="domain" description="Tyr recombinase" evidence="5">
    <location>
        <begin position="170"/>
        <end position="371"/>
    </location>
</feature>
<evidence type="ECO:0000259" key="6">
    <source>
        <dbReference type="PROSITE" id="PS51900"/>
    </source>
</evidence>
<dbReference type="PANTHER" id="PTHR30349:SF91">
    <property type="entry name" value="INTA PROTEIN"/>
    <property type="match status" value="1"/>
</dbReference>
<dbReference type="InterPro" id="IPR013762">
    <property type="entry name" value="Integrase-like_cat_sf"/>
</dbReference>
<dbReference type="Gene3D" id="1.10.150.130">
    <property type="match status" value="1"/>
</dbReference>
<dbReference type="InterPro" id="IPR044068">
    <property type="entry name" value="CB"/>
</dbReference>
<dbReference type="EMBL" id="AP019791">
    <property type="protein sequence ID" value="BBL79083.1"/>
    <property type="molecule type" value="Genomic_DNA"/>
</dbReference>
<keyword evidence="2 4" id="KW-0238">DNA-binding</keyword>
<reference evidence="7" key="1">
    <citation type="journal article" date="2019" name="Microbiol. Resour. Announc.">
        <title>Complete Genome Sequence of Rubrobacter xylanophilus Strain AA3-22, Isolated from Arima Onsen in Japan.</title>
        <authorList>
            <person name="Tomariguchi N."/>
            <person name="Miyazaki K."/>
        </authorList>
    </citation>
    <scope>NUCLEOTIDE SEQUENCE [LARGE SCALE GENOMIC DNA]</scope>
    <source>
        <strain evidence="7">AA3-22</strain>
    </source>
</reference>
<evidence type="ECO:0000259" key="5">
    <source>
        <dbReference type="PROSITE" id="PS51898"/>
    </source>
</evidence>
<proteinExistence type="predicted"/>
<sequence length="375" mass="42078">MGKRGNGEGSISRRKNGTWRAEYTVYTAEGRKRNTLYGKTRREVAEKLAKAIADRNGGIVYDAGKLTVGEYLDRWLSDSVRDTVRQRTYERYESIVRVHIKPTLGRIKLKTLAPAHVRGLYREKLGAGLSPRTVQYIHVTLHKALKQAVRDELIPRNASEAIKAPRPTKKEIRPLSPDQARAFLDAARGDRFETLYVLAVHCGLREGELLGLKWEDVDLDAGTLAVRRTLSETRTGHRFEAPKNGKGRRIKLTTGAMKALRRHRKAQLEERLRAAGLWEDHGLVFPNQVGKTMNAKNLTARSFKQILERAGLPRTVRVHDLRHTCATILLKVGQHPKYVQELLGHANIGITLDTYSHVLPGMGDGLADAMDDALG</sequence>
<evidence type="ECO:0000313" key="8">
    <source>
        <dbReference type="Proteomes" id="UP000318065"/>
    </source>
</evidence>
<evidence type="ECO:0000256" key="4">
    <source>
        <dbReference type="PROSITE-ProRule" id="PRU01248"/>
    </source>
</evidence>
<dbReference type="Gene3D" id="1.10.443.10">
    <property type="entry name" value="Intergrase catalytic core"/>
    <property type="match status" value="1"/>
</dbReference>
<dbReference type="InterPro" id="IPR010998">
    <property type="entry name" value="Integrase_recombinase_N"/>
</dbReference>
<protein>
    <submittedName>
        <fullName evidence="7">Site-specific integrase</fullName>
    </submittedName>
</protein>
<feature type="domain" description="Core-binding (CB)" evidence="6">
    <location>
        <begin position="66"/>
        <end position="149"/>
    </location>
</feature>
<dbReference type="GO" id="GO:0003677">
    <property type="term" value="F:DNA binding"/>
    <property type="evidence" value="ECO:0007669"/>
    <property type="project" value="UniProtKB-UniRule"/>
</dbReference>
<evidence type="ECO:0000256" key="3">
    <source>
        <dbReference type="ARBA" id="ARBA00023172"/>
    </source>
</evidence>
<evidence type="ECO:0000313" key="7">
    <source>
        <dbReference type="EMBL" id="BBL79083.1"/>
    </source>
</evidence>
<evidence type="ECO:0000256" key="2">
    <source>
        <dbReference type="ARBA" id="ARBA00023125"/>
    </source>
</evidence>
<dbReference type="Pfam" id="PF14659">
    <property type="entry name" value="Phage_int_SAM_3"/>
    <property type="match status" value="1"/>
</dbReference>
<dbReference type="GO" id="GO:0015074">
    <property type="term" value="P:DNA integration"/>
    <property type="evidence" value="ECO:0007669"/>
    <property type="project" value="UniProtKB-KW"/>
</dbReference>
<dbReference type="Pfam" id="PF00589">
    <property type="entry name" value="Phage_integrase"/>
    <property type="match status" value="1"/>
</dbReference>